<evidence type="ECO:0000313" key="2">
    <source>
        <dbReference type="EMBL" id="KAK0555734.1"/>
    </source>
</evidence>
<evidence type="ECO:0000256" key="1">
    <source>
        <dbReference type="SAM" id="MobiDB-lite"/>
    </source>
</evidence>
<dbReference type="AlphaFoldDB" id="A0AAN6JTE1"/>
<feature type="region of interest" description="Disordered" evidence="1">
    <location>
        <begin position="667"/>
        <end position="698"/>
    </location>
</feature>
<feature type="region of interest" description="Disordered" evidence="1">
    <location>
        <begin position="1"/>
        <end position="21"/>
    </location>
</feature>
<accession>A0AAN6JTE1</accession>
<feature type="region of interest" description="Disordered" evidence="1">
    <location>
        <begin position="632"/>
        <end position="651"/>
    </location>
</feature>
<name>A0AAN6JTE1_9BASI</name>
<dbReference type="Proteomes" id="UP001176517">
    <property type="component" value="Unassembled WGS sequence"/>
</dbReference>
<dbReference type="GO" id="GO:0008841">
    <property type="term" value="F:dihydrofolate synthase activity"/>
    <property type="evidence" value="ECO:0007669"/>
    <property type="project" value="UniProtKB-EC"/>
</dbReference>
<feature type="compositionally biased region" description="Basic and acidic residues" evidence="1">
    <location>
        <begin position="667"/>
        <end position="680"/>
    </location>
</feature>
<feature type="compositionally biased region" description="Polar residues" evidence="1">
    <location>
        <begin position="255"/>
        <end position="265"/>
    </location>
</feature>
<feature type="region of interest" description="Disordered" evidence="1">
    <location>
        <begin position="172"/>
        <end position="211"/>
    </location>
</feature>
<feature type="region of interest" description="Disordered" evidence="1">
    <location>
        <begin position="486"/>
        <end position="604"/>
    </location>
</feature>
<protein>
    <submittedName>
        <fullName evidence="2">Folylpolyglutamate synthase</fullName>
        <ecNumber evidence="2">6.3.2.12</ecNumber>
    </submittedName>
</protein>
<feature type="compositionally biased region" description="Acidic residues" evidence="1">
    <location>
        <begin position="545"/>
        <end position="561"/>
    </location>
</feature>
<feature type="compositionally biased region" description="Polar residues" evidence="1">
    <location>
        <begin position="491"/>
        <end position="502"/>
    </location>
</feature>
<feature type="region of interest" description="Disordered" evidence="1">
    <location>
        <begin position="251"/>
        <end position="313"/>
    </location>
</feature>
<dbReference type="EC" id="6.3.2.12" evidence="2"/>
<reference evidence="2" key="1">
    <citation type="journal article" date="2023" name="PhytoFront">
        <title>Draft Genome Resources of Seven Strains of Tilletia horrida, Causal Agent of Kernel Smut of Rice.</title>
        <authorList>
            <person name="Khanal S."/>
            <person name="Antony Babu S."/>
            <person name="Zhou X.G."/>
        </authorList>
    </citation>
    <scope>NUCLEOTIDE SEQUENCE</scope>
    <source>
        <strain evidence="2">TX6</strain>
    </source>
</reference>
<feature type="compositionally biased region" description="Pro residues" evidence="1">
    <location>
        <begin position="177"/>
        <end position="188"/>
    </location>
</feature>
<feature type="region of interest" description="Disordered" evidence="1">
    <location>
        <begin position="378"/>
        <end position="436"/>
    </location>
</feature>
<feature type="compositionally biased region" description="Polar residues" evidence="1">
    <location>
        <begin position="1"/>
        <end position="13"/>
    </location>
</feature>
<evidence type="ECO:0000313" key="3">
    <source>
        <dbReference type="Proteomes" id="UP001176517"/>
    </source>
</evidence>
<dbReference type="EMBL" id="JAPDMZ010000024">
    <property type="protein sequence ID" value="KAK0555734.1"/>
    <property type="molecule type" value="Genomic_DNA"/>
</dbReference>
<sequence>MAQHATASSSAQDRLSGRAAADRAQDAQPFIMLVSKSPLPVFTIPYPQPPAETNVADLRKAILDIYCPPKKDQTTITYAEQLRLTTLNSWRLESLTLDLHQNSLIDPRTRESAVQQEGYRLEDGHECSLIEDGDEIHIGLKQGHNISQLQLPNLGPKHVYSAPMNVVSLTRKGTLSQPPPYSVLPPSEPSSHSSSVGGQPNARYHSHSHVSDWRSPFRVVTASNTAAGVTRRESHGANGIIGAASGAPVTAGSALRQTAQHSGSNGAKKANRRRTSQAQPREIAASSQPRGNVLPESVMAASPPTYSAGPGTEALVLPPTARVIGSGVQGTAANVRKRSGSRQNSSSSAMPVGAAVASVPLITTTTVGGAGLLDGLPAASSRPFAEPESFAPPKQRSSGPIRTNEEERTRAANGAGIRRSSGASKDAKASFKNGRPPLAKNWSSGYQSYVSTTSVGKSATATATVAFLQSPTSTSTPPIVNLSPFPEQVSAAGSGNPTSSEVSAAMLKHLRRARSSFTDASAASGAVSDSNGENLKPSARPPPEDQVDEESDVEPEGDGDEGVDRSQQASKLLRRKNKGKGKEKDKEAWEEEQNQNSALKADKRYRDVQAALQKEIARQQAADGARVAQFAEEAAKKEEERKKREEEERKQAIRDKWELWEEVKRREKKEMKERKRRGDEVPEGAIPGPASQEAIEDI</sequence>
<feature type="region of interest" description="Disordered" evidence="1">
    <location>
        <begin position="328"/>
        <end position="351"/>
    </location>
</feature>
<organism evidence="2 3">
    <name type="scientific">Tilletia horrida</name>
    <dbReference type="NCBI Taxonomy" id="155126"/>
    <lineage>
        <taxon>Eukaryota</taxon>
        <taxon>Fungi</taxon>
        <taxon>Dikarya</taxon>
        <taxon>Basidiomycota</taxon>
        <taxon>Ustilaginomycotina</taxon>
        <taxon>Exobasidiomycetes</taxon>
        <taxon>Tilletiales</taxon>
        <taxon>Tilletiaceae</taxon>
        <taxon>Tilletia</taxon>
    </lineage>
</organism>
<comment type="caution">
    <text evidence="2">The sequence shown here is derived from an EMBL/GenBank/DDBJ whole genome shotgun (WGS) entry which is preliminary data.</text>
</comment>
<keyword evidence="2" id="KW-0436">Ligase</keyword>
<gene>
    <name evidence="2" type="primary">FOL3_2</name>
    <name evidence="2" type="ORF">OC846_001605</name>
</gene>
<proteinExistence type="predicted"/>
<keyword evidence="3" id="KW-1185">Reference proteome</keyword>
<feature type="compositionally biased region" description="Basic and acidic residues" evidence="1">
    <location>
        <begin position="633"/>
        <end position="651"/>
    </location>
</feature>
<feature type="compositionally biased region" description="Low complexity" evidence="1">
    <location>
        <begin position="519"/>
        <end position="530"/>
    </location>
</feature>